<dbReference type="Pfam" id="PF01530">
    <property type="entry name" value="zf-C2HC"/>
    <property type="match status" value="5"/>
</dbReference>
<evidence type="ECO:0000256" key="8">
    <source>
        <dbReference type="ARBA" id="ARBA00023163"/>
    </source>
</evidence>
<dbReference type="GO" id="GO:0008270">
    <property type="term" value="F:zinc ion binding"/>
    <property type="evidence" value="ECO:0007669"/>
    <property type="project" value="UniProtKB-KW"/>
</dbReference>
<feature type="compositionally biased region" description="Basic and acidic residues" evidence="10">
    <location>
        <begin position="188"/>
        <end position="201"/>
    </location>
</feature>
<keyword evidence="7" id="KW-0805">Transcription regulation</keyword>
<dbReference type="AlphaFoldDB" id="A0A812AVT6"/>
<feature type="region of interest" description="Disordered" evidence="10">
    <location>
        <begin position="430"/>
        <end position="467"/>
    </location>
</feature>
<protein>
    <submittedName>
        <fullName evidence="12">MYT1L</fullName>
    </submittedName>
</protein>
<feature type="compositionally biased region" description="Polar residues" evidence="10">
    <location>
        <begin position="207"/>
        <end position="219"/>
    </location>
</feature>
<feature type="compositionally biased region" description="Basic and acidic residues" evidence="10">
    <location>
        <begin position="265"/>
        <end position="276"/>
    </location>
</feature>
<evidence type="ECO:0000256" key="11">
    <source>
        <dbReference type="SAM" id="SignalP"/>
    </source>
</evidence>
<gene>
    <name evidence="12" type="ORF">SPHA_6472</name>
</gene>
<dbReference type="GO" id="GO:0000978">
    <property type="term" value="F:RNA polymerase II cis-regulatory region sequence-specific DNA binding"/>
    <property type="evidence" value="ECO:0007669"/>
    <property type="project" value="TreeGrafter"/>
</dbReference>
<dbReference type="InterPro" id="IPR002515">
    <property type="entry name" value="Znf_C2H2C"/>
</dbReference>
<comment type="similarity">
    <text evidence="2">Belongs to the MYT1 family.</text>
</comment>
<dbReference type="GO" id="GO:0005634">
    <property type="term" value="C:nucleus"/>
    <property type="evidence" value="ECO:0007669"/>
    <property type="project" value="UniProtKB-SubCell"/>
</dbReference>
<feature type="region of interest" description="Disordered" evidence="10">
    <location>
        <begin position="1084"/>
        <end position="1112"/>
    </location>
</feature>
<keyword evidence="3" id="KW-0479">Metal-binding</keyword>
<dbReference type="PANTHER" id="PTHR10816:SF15">
    <property type="entry name" value="MYELIN TRANSCRIPTION FACTOR 1-LIKE PROTEIN"/>
    <property type="match status" value="1"/>
</dbReference>
<sequence length="1206" mass="128472">MCFAVIIYVAPRLFDSPCFLLISVSFFLLLQQASESPSRAQRRGSSSLTSGGRSGSVEDKSVDSKPHATTAKRKVQSENSDNQMGKTEQSSSTDSKRTRSTKGPAEAVQETGGCPTPGCSGQGHITGKHARHRTVQACPIAAAAKKRKQEKEEEAPHPKRSRKRQQNESLARASEDEGGMSESENEDQESKTSEKESKQKESGSSSNLINSLEQNLNKNDSGDILSDSKSQHKLDVTAAAATLAVSSKLLSSQGGGGPTSEIDDEQKCFQEAERALRSLSGEYDGAEDYYNYSKKSRDAETEGDGEDSEEAATATVKSEEVQMVEGSPRETANDTEDEMDGNKDESQSQGGNSEESGKYNSQVSSDDDAEILLKIEQQCASIQSGATSCCSAESEYNSEAEPEQDEIEVPEPVEEEEEEVVESIDEVVAEVECESGELIDDNDEDDEDEEDEEDDDEDDEEDDMPQPKEMNIQSKLANAPCIYTDSSASTVSSANVHCVATGTMVSPSLSGSESTLPPTSTATTNSVMETVVGLPPEEAEYMVVAEWTPSAAGVTPTSVMGSVQPPVAPLIRGNTQCVSNEYKVFNEDGQELINSVTNSIDNNNLKRLPDEPLGGVGGTDVGSGVTKDSKCPTPGCDGTGHVTGLYSHHRSLSGCPRKDKVSPEVLALQDHILRCPTPGCNGRGHVNSNRNSHRSLSGCPIAAMGKMMNSQNNKKTGLHLVLIPKHDDPSKAVLAACTETDLLRLAAHELITPPPGLSASLSLSLSPFSDFLLLQIIKYILANKRDDTKEMASSNPDLSGNSQKRWVPDGEKGIFVSTAGTKVPSTKGSTLSNPVITNQEVDTRSDRVLRPMILTKQLDLPCYEYPPYVSTSTPRTNLAKELEKYNRPPTEFQTYQSKLYPGKPIAPKPKDSGIERPNILSKRPNYKPQYRYDPQVPVALNLSTKTPTNTANCITNGSGLDLTMKTLPGVTVASVNVTAGGTTSTTVASITTTTSLPGSTVPLSSHNATSPGGCAATVQPLHQQSSELLGTSSPSALSVANSMPASLSSPPLNSVSSPSLNGEYSSMTVSPVNVPTLEKNIGLNGVSSPKSPSTLNKASPIHTTPPRTSREGRELIHCPTPGCDGSGHVSGNYASHRSLSGCPLADRATVLASHVEQKCPTPGCDGSGHITGNYSSHRSLSGCPRAAKLKKILGKDGERKDDEPLR</sequence>
<evidence type="ECO:0000256" key="4">
    <source>
        <dbReference type="ARBA" id="ARBA00022737"/>
    </source>
</evidence>
<feature type="compositionally biased region" description="Acidic residues" evidence="10">
    <location>
        <begin position="301"/>
        <end position="310"/>
    </location>
</feature>
<keyword evidence="9" id="KW-0539">Nucleus</keyword>
<feature type="region of interest" description="Disordered" evidence="10">
    <location>
        <begin position="382"/>
        <end position="415"/>
    </location>
</feature>
<dbReference type="PANTHER" id="PTHR10816">
    <property type="entry name" value="MYELIN TRANSCRIPTION FACTOR 1-RELATED"/>
    <property type="match status" value="1"/>
</dbReference>
<dbReference type="PROSITE" id="PS51802">
    <property type="entry name" value="ZF_CCHHC"/>
    <property type="match status" value="5"/>
</dbReference>
<dbReference type="Proteomes" id="UP000597762">
    <property type="component" value="Unassembled WGS sequence"/>
</dbReference>
<comment type="caution">
    <text evidence="12">The sequence shown here is derived from an EMBL/GenBank/DDBJ whole genome shotgun (WGS) entry which is preliminary data.</text>
</comment>
<dbReference type="SUPFAM" id="SSF103637">
    <property type="entry name" value="CCHHC domain"/>
    <property type="match status" value="5"/>
</dbReference>
<feature type="region of interest" description="Disordered" evidence="10">
    <location>
        <begin position="899"/>
        <end position="931"/>
    </location>
</feature>
<organism evidence="12 13">
    <name type="scientific">Acanthosepion pharaonis</name>
    <name type="common">Pharaoh cuttlefish</name>
    <name type="synonym">Sepia pharaonis</name>
    <dbReference type="NCBI Taxonomy" id="158019"/>
    <lineage>
        <taxon>Eukaryota</taxon>
        <taxon>Metazoa</taxon>
        <taxon>Spiralia</taxon>
        <taxon>Lophotrochozoa</taxon>
        <taxon>Mollusca</taxon>
        <taxon>Cephalopoda</taxon>
        <taxon>Coleoidea</taxon>
        <taxon>Decapodiformes</taxon>
        <taxon>Sepiida</taxon>
        <taxon>Sepiina</taxon>
        <taxon>Sepiidae</taxon>
        <taxon>Acanthosepion</taxon>
    </lineage>
</organism>
<evidence type="ECO:0000256" key="6">
    <source>
        <dbReference type="ARBA" id="ARBA00022833"/>
    </source>
</evidence>
<evidence type="ECO:0000256" key="1">
    <source>
        <dbReference type="ARBA" id="ARBA00004123"/>
    </source>
</evidence>
<dbReference type="OrthoDB" id="10069059at2759"/>
<evidence type="ECO:0000256" key="9">
    <source>
        <dbReference type="ARBA" id="ARBA00023242"/>
    </source>
</evidence>
<keyword evidence="8" id="KW-0804">Transcription</keyword>
<comment type="subcellular location">
    <subcellularLocation>
        <location evidence="1">Nucleus</location>
    </subcellularLocation>
</comment>
<feature type="compositionally biased region" description="Acidic residues" evidence="10">
    <location>
        <begin position="396"/>
        <end position="415"/>
    </location>
</feature>
<dbReference type="InterPro" id="IPR036060">
    <property type="entry name" value="Znf_C2H2C_sf"/>
</dbReference>
<accession>A0A812AVT6</accession>
<evidence type="ECO:0000313" key="13">
    <source>
        <dbReference type="Proteomes" id="UP000597762"/>
    </source>
</evidence>
<feature type="compositionally biased region" description="Polar residues" evidence="10">
    <location>
        <begin position="77"/>
        <end position="89"/>
    </location>
</feature>
<evidence type="ECO:0000313" key="12">
    <source>
        <dbReference type="EMBL" id="CAE1160589.1"/>
    </source>
</evidence>
<feature type="compositionally biased region" description="Polar residues" evidence="10">
    <location>
        <begin position="1085"/>
        <end position="1107"/>
    </location>
</feature>
<proteinExistence type="inferred from homology"/>
<feature type="compositionally biased region" description="Basic and acidic residues" evidence="10">
    <location>
        <begin position="56"/>
        <end position="66"/>
    </location>
</feature>
<dbReference type="Gene3D" id="4.10.320.30">
    <property type="match status" value="5"/>
</dbReference>
<dbReference type="FunFam" id="4.10.320.30:FF:000001">
    <property type="entry name" value="Myelin transcription factor 1-like, a"/>
    <property type="match status" value="5"/>
</dbReference>
<keyword evidence="11" id="KW-0732">Signal</keyword>
<feature type="compositionally biased region" description="Acidic residues" evidence="10">
    <location>
        <begin position="176"/>
        <end position="187"/>
    </location>
</feature>
<evidence type="ECO:0000256" key="7">
    <source>
        <dbReference type="ARBA" id="ARBA00023015"/>
    </source>
</evidence>
<feature type="region of interest" description="Disordered" evidence="10">
    <location>
        <begin position="35"/>
        <end position="227"/>
    </location>
</feature>
<dbReference type="GO" id="GO:0000981">
    <property type="term" value="F:DNA-binding transcription factor activity, RNA polymerase II-specific"/>
    <property type="evidence" value="ECO:0007669"/>
    <property type="project" value="TreeGrafter"/>
</dbReference>
<evidence type="ECO:0000256" key="3">
    <source>
        <dbReference type="ARBA" id="ARBA00022723"/>
    </source>
</evidence>
<dbReference type="EMBL" id="CAHIKZ030000212">
    <property type="protein sequence ID" value="CAE1160589.1"/>
    <property type="molecule type" value="Genomic_DNA"/>
</dbReference>
<keyword evidence="6" id="KW-0862">Zinc</keyword>
<keyword evidence="4" id="KW-0677">Repeat</keyword>
<feature type="signal peptide" evidence="11">
    <location>
        <begin position="1"/>
        <end position="35"/>
    </location>
</feature>
<keyword evidence="13" id="KW-1185">Reference proteome</keyword>
<reference evidence="12" key="1">
    <citation type="submission" date="2021-01" db="EMBL/GenBank/DDBJ databases">
        <authorList>
            <person name="Li R."/>
            <person name="Bekaert M."/>
        </authorList>
    </citation>
    <scope>NUCLEOTIDE SEQUENCE</scope>
    <source>
        <strain evidence="12">Farmed</strain>
    </source>
</reference>
<keyword evidence="5" id="KW-0863">Zinc-finger</keyword>
<feature type="region of interest" description="Disordered" evidence="10">
    <location>
        <begin position="248"/>
        <end position="369"/>
    </location>
</feature>
<evidence type="ECO:0000256" key="5">
    <source>
        <dbReference type="ARBA" id="ARBA00022771"/>
    </source>
</evidence>
<name>A0A812AVT6_ACAPH</name>
<feature type="compositionally biased region" description="Acidic residues" evidence="10">
    <location>
        <begin position="430"/>
        <end position="464"/>
    </location>
</feature>
<feature type="chain" id="PRO_5032338499" evidence="11">
    <location>
        <begin position="36"/>
        <end position="1206"/>
    </location>
</feature>
<feature type="compositionally biased region" description="Polar residues" evidence="10">
    <location>
        <begin position="382"/>
        <end position="395"/>
    </location>
</feature>
<evidence type="ECO:0000256" key="2">
    <source>
        <dbReference type="ARBA" id="ARBA00010194"/>
    </source>
</evidence>
<evidence type="ECO:0000256" key="10">
    <source>
        <dbReference type="SAM" id="MobiDB-lite"/>
    </source>
</evidence>